<keyword evidence="3" id="KW-1185">Reference proteome</keyword>
<protein>
    <submittedName>
        <fullName evidence="2">Uncharacterized protein</fullName>
    </submittedName>
</protein>
<evidence type="ECO:0000313" key="3">
    <source>
        <dbReference type="Proteomes" id="UP000027135"/>
    </source>
</evidence>
<feature type="region of interest" description="Disordered" evidence="1">
    <location>
        <begin position="1"/>
        <end position="53"/>
    </location>
</feature>
<dbReference type="AlphaFoldDB" id="A0A067R878"/>
<gene>
    <name evidence="2" type="ORF">L798_07385</name>
</gene>
<proteinExistence type="predicted"/>
<sequence length="151" mass="17547">MMMMVQVKTTREVAGKETDRHPRSLNRQDATRSNYQKCGAGNKSHEFQQRDQSGRWTRVRKNFMLVSLEMVEFEMLAAMLRSHEERERDEMRGCQESGGGGRQREVGYEGELRVMLRLEQKRQTRCCHSQRSRQQTGLRVNGLVGKCATGH</sequence>
<reference evidence="2 3" key="1">
    <citation type="journal article" date="2014" name="Nat. Commun.">
        <title>Molecular traces of alternative social organization in a termite genome.</title>
        <authorList>
            <person name="Terrapon N."/>
            <person name="Li C."/>
            <person name="Robertson H.M."/>
            <person name="Ji L."/>
            <person name="Meng X."/>
            <person name="Booth W."/>
            <person name="Chen Z."/>
            <person name="Childers C.P."/>
            <person name="Glastad K.M."/>
            <person name="Gokhale K."/>
            <person name="Gowin J."/>
            <person name="Gronenberg W."/>
            <person name="Hermansen R.A."/>
            <person name="Hu H."/>
            <person name="Hunt B.G."/>
            <person name="Huylmans A.K."/>
            <person name="Khalil S.M."/>
            <person name="Mitchell R.D."/>
            <person name="Munoz-Torres M.C."/>
            <person name="Mustard J.A."/>
            <person name="Pan H."/>
            <person name="Reese J.T."/>
            <person name="Scharf M.E."/>
            <person name="Sun F."/>
            <person name="Vogel H."/>
            <person name="Xiao J."/>
            <person name="Yang W."/>
            <person name="Yang Z."/>
            <person name="Yang Z."/>
            <person name="Zhou J."/>
            <person name="Zhu J."/>
            <person name="Brent C.S."/>
            <person name="Elsik C.G."/>
            <person name="Goodisman M.A."/>
            <person name="Liberles D.A."/>
            <person name="Roe R.M."/>
            <person name="Vargo E.L."/>
            <person name="Vilcinskas A."/>
            <person name="Wang J."/>
            <person name="Bornberg-Bauer E."/>
            <person name="Korb J."/>
            <person name="Zhang G."/>
            <person name="Liebig J."/>
        </authorList>
    </citation>
    <scope>NUCLEOTIDE SEQUENCE [LARGE SCALE GENOMIC DNA]</scope>
    <source>
        <tissue evidence="2">Whole organism</tissue>
    </source>
</reference>
<evidence type="ECO:0000256" key="1">
    <source>
        <dbReference type="SAM" id="MobiDB-lite"/>
    </source>
</evidence>
<dbReference type="EMBL" id="KK852676">
    <property type="protein sequence ID" value="KDR18690.1"/>
    <property type="molecule type" value="Genomic_DNA"/>
</dbReference>
<dbReference type="InParanoid" id="A0A067R878"/>
<accession>A0A067R878</accession>
<evidence type="ECO:0000313" key="2">
    <source>
        <dbReference type="EMBL" id="KDR18690.1"/>
    </source>
</evidence>
<feature type="compositionally biased region" description="Polar residues" evidence="1">
    <location>
        <begin position="25"/>
        <end position="36"/>
    </location>
</feature>
<dbReference type="Proteomes" id="UP000027135">
    <property type="component" value="Unassembled WGS sequence"/>
</dbReference>
<feature type="compositionally biased region" description="Basic and acidic residues" evidence="1">
    <location>
        <begin position="43"/>
        <end position="53"/>
    </location>
</feature>
<name>A0A067R878_ZOONE</name>
<organism evidence="2 3">
    <name type="scientific">Zootermopsis nevadensis</name>
    <name type="common">Dampwood termite</name>
    <dbReference type="NCBI Taxonomy" id="136037"/>
    <lineage>
        <taxon>Eukaryota</taxon>
        <taxon>Metazoa</taxon>
        <taxon>Ecdysozoa</taxon>
        <taxon>Arthropoda</taxon>
        <taxon>Hexapoda</taxon>
        <taxon>Insecta</taxon>
        <taxon>Pterygota</taxon>
        <taxon>Neoptera</taxon>
        <taxon>Polyneoptera</taxon>
        <taxon>Dictyoptera</taxon>
        <taxon>Blattodea</taxon>
        <taxon>Blattoidea</taxon>
        <taxon>Termitoidae</taxon>
        <taxon>Termopsidae</taxon>
        <taxon>Zootermopsis</taxon>
    </lineage>
</organism>
<feature type="compositionally biased region" description="Basic and acidic residues" evidence="1">
    <location>
        <begin position="9"/>
        <end position="22"/>
    </location>
</feature>